<dbReference type="EMBL" id="LXPE01000089">
    <property type="protein sequence ID" value="OBA25479.1"/>
    <property type="molecule type" value="Genomic_DNA"/>
</dbReference>
<evidence type="ECO:0000256" key="3">
    <source>
        <dbReference type="ARBA" id="ARBA00022593"/>
    </source>
</evidence>
<dbReference type="GO" id="GO:0016887">
    <property type="term" value="F:ATP hydrolysis activity"/>
    <property type="evidence" value="ECO:0007669"/>
    <property type="project" value="InterPro"/>
</dbReference>
<keyword evidence="14" id="KW-1185">Reference proteome</keyword>
<evidence type="ECO:0000256" key="10">
    <source>
        <dbReference type="ARBA" id="ARBA00048778"/>
    </source>
</evidence>
<comment type="subcellular location">
    <subcellularLocation>
        <location evidence="1">Membrane</location>
    </subcellularLocation>
</comment>
<comment type="catalytic activity">
    <reaction evidence="10">
        <text>ATP + H2O = ADP + phosphate + H(+)</text>
        <dbReference type="Rhea" id="RHEA:13065"/>
        <dbReference type="ChEBI" id="CHEBI:15377"/>
        <dbReference type="ChEBI" id="CHEBI:15378"/>
        <dbReference type="ChEBI" id="CHEBI:30616"/>
        <dbReference type="ChEBI" id="CHEBI:43474"/>
        <dbReference type="ChEBI" id="CHEBI:456216"/>
    </reaction>
    <physiologicalReaction direction="left-to-right" evidence="10">
        <dbReference type="Rhea" id="RHEA:13066"/>
    </physiologicalReaction>
</comment>
<keyword evidence="7" id="KW-0472">Membrane</keyword>
<dbReference type="Gene3D" id="1.10.8.60">
    <property type="match status" value="1"/>
</dbReference>
<evidence type="ECO:0000313" key="14">
    <source>
        <dbReference type="Proteomes" id="UP000092321"/>
    </source>
</evidence>
<evidence type="ECO:0000313" key="13">
    <source>
        <dbReference type="EMBL" id="OBA25479.1"/>
    </source>
</evidence>
<dbReference type="GO" id="GO:0016558">
    <property type="term" value="P:protein import into peroxisome matrix"/>
    <property type="evidence" value="ECO:0007669"/>
    <property type="project" value="TreeGrafter"/>
</dbReference>
<evidence type="ECO:0000256" key="1">
    <source>
        <dbReference type="ARBA" id="ARBA00004370"/>
    </source>
</evidence>
<evidence type="ECO:0000256" key="4">
    <source>
        <dbReference type="ARBA" id="ARBA00022741"/>
    </source>
</evidence>
<dbReference type="InterPro" id="IPR003593">
    <property type="entry name" value="AAA+_ATPase"/>
</dbReference>
<dbReference type="FunFam" id="3.40.50.300:FF:000109">
    <property type="entry name" value="Peroxisomal biogenesis factor 6"/>
    <property type="match status" value="1"/>
</dbReference>
<dbReference type="GO" id="GO:0005524">
    <property type="term" value="F:ATP binding"/>
    <property type="evidence" value="ECO:0007669"/>
    <property type="project" value="UniProtKB-KW"/>
</dbReference>
<feature type="domain" description="AAA+ ATPase" evidence="12">
    <location>
        <begin position="39"/>
        <end position="180"/>
    </location>
</feature>
<gene>
    <name evidence="13" type="ORF">HANVADRAFT_26969</name>
</gene>
<protein>
    <recommendedName>
        <fullName evidence="8">Peroxisomal ATPase PEX6</fullName>
    </recommendedName>
    <alternativeName>
        <fullName evidence="9">Peroxin-6</fullName>
    </alternativeName>
</protein>
<dbReference type="Gene3D" id="3.40.50.300">
    <property type="entry name" value="P-loop containing nucleotide triphosphate hydrolases"/>
    <property type="match status" value="1"/>
</dbReference>
<comment type="caution">
    <text evidence="13">The sequence shown here is derived from an EMBL/GenBank/DDBJ whole genome shotgun (WGS) entry which is preliminary data.</text>
</comment>
<dbReference type="GO" id="GO:0005829">
    <property type="term" value="C:cytosol"/>
    <property type="evidence" value="ECO:0007669"/>
    <property type="project" value="TreeGrafter"/>
</dbReference>
<dbReference type="InterPro" id="IPR003960">
    <property type="entry name" value="ATPase_AAA_CS"/>
</dbReference>
<dbReference type="PANTHER" id="PTHR23077">
    <property type="entry name" value="AAA-FAMILY ATPASE"/>
    <property type="match status" value="1"/>
</dbReference>
<evidence type="ECO:0000256" key="6">
    <source>
        <dbReference type="ARBA" id="ARBA00022840"/>
    </source>
</evidence>
<reference evidence="14" key="1">
    <citation type="journal article" date="2016" name="Proc. Natl. Acad. Sci. U.S.A.">
        <title>Comparative genomics of biotechnologically important yeasts.</title>
        <authorList>
            <person name="Riley R."/>
            <person name="Haridas S."/>
            <person name="Wolfe K.H."/>
            <person name="Lopes M.R."/>
            <person name="Hittinger C.T."/>
            <person name="Goeker M."/>
            <person name="Salamov A.A."/>
            <person name="Wisecaver J.H."/>
            <person name="Long T.M."/>
            <person name="Calvey C.H."/>
            <person name="Aerts A.L."/>
            <person name="Barry K.W."/>
            <person name="Choi C."/>
            <person name="Clum A."/>
            <person name="Coughlan A.Y."/>
            <person name="Deshpande S."/>
            <person name="Douglass A.P."/>
            <person name="Hanson S.J."/>
            <person name="Klenk H.-P."/>
            <person name="LaButti K.M."/>
            <person name="Lapidus A."/>
            <person name="Lindquist E.A."/>
            <person name="Lipzen A.M."/>
            <person name="Meier-Kolthoff J.P."/>
            <person name="Ohm R.A."/>
            <person name="Otillar R.P."/>
            <person name="Pangilinan J.L."/>
            <person name="Peng Y."/>
            <person name="Rokas A."/>
            <person name="Rosa C.A."/>
            <person name="Scheuner C."/>
            <person name="Sibirny A.A."/>
            <person name="Slot J.C."/>
            <person name="Stielow J.B."/>
            <person name="Sun H."/>
            <person name="Kurtzman C.P."/>
            <person name="Blackwell M."/>
            <person name="Grigoriev I.V."/>
            <person name="Jeffries T.W."/>
        </authorList>
    </citation>
    <scope>NUCLEOTIDE SEQUENCE [LARGE SCALE GENOMIC DNA]</scope>
    <source>
        <strain evidence="14">NRRL Y-1626</strain>
    </source>
</reference>
<organism evidence="13 14">
    <name type="scientific">Hanseniaspora valbyensis NRRL Y-1626</name>
    <dbReference type="NCBI Taxonomy" id="766949"/>
    <lineage>
        <taxon>Eukaryota</taxon>
        <taxon>Fungi</taxon>
        <taxon>Dikarya</taxon>
        <taxon>Ascomycota</taxon>
        <taxon>Saccharomycotina</taxon>
        <taxon>Saccharomycetes</taxon>
        <taxon>Saccharomycodales</taxon>
        <taxon>Saccharomycodaceae</taxon>
        <taxon>Hanseniaspora</taxon>
    </lineage>
</organism>
<dbReference type="InterPro" id="IPR003959">
    <property type="entry name" value="ATPase_AAA_core"/>
</dbReference>
<dbReference type="Pfam" id="PF00004">
    <property type="entry name" value="AAA"/>
    <property type="match status" value="1"/>
</dbReference>
<dbReference type="OrthoDB" id="3973347at2759"/>
<keyword evidence="3" id="KW-0962">Peroxisome biogenesis</keyword>
<dbReference type="PANTHER" id="PTHR23077:SF9">
    <property type="entry name" value="PEROXISOMAL ATPASE PEX6"/>
    <property type="match status" value="1"/>
</dbReference>
<evidence type="ECO:0000256" key="9">
    <source>
        <dbReference type="ARBA" id="ARBA00034920"/>
    </source>
</evidence>
<dbReference type="Proteomes" id="UP000092321">
    <property type="component" value="Unassembled WGS sequence"/>
</dbReference>
<evidence type="ECO:0000256" key="5">
    <source>
        <dbReference type="ARBA" id="ARBA00022801"/>
    </source>
</evidence>
<dbReference type="InterPro" id="IPR027417">
    <property type="entry name" value="P-loop_NTPase"/>
</dbReference>
<dbReference type="PROSITE" id="PS00674">
    <property type="entry name" value="AAA"/>
    <property type="match status" value="1"/>
</dbReference>
<proteinExistence type="inferred from homology"/>
<accession>A0A1B7T9Q9</accession>
<evidence type="ECO:0000256" key="2">
    <source>
        <dbReference type="ARBA" id="ARBA00006914"/>
    </source>
</evidence>
<feature type="non-terminal residue" evidence="13">
    <location>
        <position position="1"/>
    </location>
</feature>
<keyword evidence="6 11" id="KW-0067">ATP-binding</keyword>
<evidence type="ECO:0000259" key="12">
    <source>
        <dbReference type="SMART" id="SM00382"/>
    </source>
</evidence>
<evidence type="ECO:0000256" key="7">
    <source>
        <dbReference type="ARBA" id="ARBA00023136"/>
    </source>
</evidence>
<keyword evidence="5" id="KW-0378">Hydrolase</keyword>
<dbReference type="AlphaFoldDB" id="A0A1B7T9Q9"/>
<evidence type="ECO:0000256" key="11">
    <source>
        <dbReference type="RuleBase" id="RU003651"/>
    </source>
</evidence>
<dbReference type="SMART" id="SM00382">
    <property type="entry name" value="AAA"/>
    <property type="match status" value="1"/>
</dbReference>
<name>A0A1B7T9Q9_9ASCO</name>
<keyword evidence="4 11" id="KW-0547">Nucleotide-binding</keyword>
<evidence type="ECO:0000256" key="8">
    <source>
        <dbReference type="ARBA" id="ARBA00034811"/>
    </source>
</evidence>
<sequence>PNVKWSDIGGLSSIKKEIQKTITLPNSDNGKEAQRGILKRSGILLFGVPGSGKTLLAKAIAANFSLNFFSVKGPELLNMYIGESEANIRRVFQKAYESKPCIIFFDELDSIAGKRNSHSGSNDAAMERVVAQLLNEIDEVNGDGENSVFIVGATNRPDLLDEAFTRPGRFDKMIYLGVVDNKEEQVKVLEAVTKDYKLNFDIKELCDILGFNYTGADYKSLSSKTVTIAIQRRIEYLERNYKNKADTNWLNKLSNEQIFGNEEGILYLTKEDFVLAIKQLTPSVSKQDIKHYEQLRDKYT</sequence>
<dbReference type="InterPro" id="IPR050168">
    <property type="entry name" value="AAA_ATPase_domain"/>
</dbReference>
<dbReference type="SUPFAM" id="SSF52540">
    <property type="entry name" value="P-loop containing nucleoside triphosphate hydrolases"/>
    <property type="match status" value="1"/>
</dbReference>
<comment type="similarity">
    <text evidence="2 11">Belongs to the AAA ATPase family.</text>
</comment>
<dbReference type="GO" id="GO:0005778">
    <property type="term" value="C:peroxisomal membrane"/>
    <property type="evidence" value="ECO:0007669"/>
    <property type="project" value="TreeGrafter"/>
</dbReference>